<comment type="similarity">
    <text evidence="3">Belongs to the TO family.</text>
</comment>
<evidence type="ECO:0008006" key="6">
    <source>
        <dbReference type="Google" id="ProtNLM"/>
    </source>
</evidence>
<keyword evidence="1 4" id="KW-0732">Signal</keyword>
<dbReference type="InterPro" id="IPR038606">
    <property type="entry name" value="To_sf"/>
</dbReference>
<dbReference type="InterPro" id="IPR010562">
    <property type="entry name" value="Haemolymph_juvenile_hormone-bd"/>
</dbReference>
<evidence type="ECO:0000256" key="2">
    <source>
        <dbReference type="ARBA" id="ARBA00023108"/>
    </source>
</evidence>
<feature type="non-terminal residue" evidence="5">
    <location>
        <position position="1"/>
    </location>
</feature>
<gene>
    <name evidence="5" type="ORF">g.45083</name>
</gene>
<dbReference type="AlphaFoldDB" id="A0A1B6CZA5"/>
<accession>A0A1B6CZA5</accession>
<organism evidence="5">
    <name type="scientific">Clastoptera arizonana</name>
    <name type="common">Arizona spittle bug</name>
    <dbReference type="NCBI Taxonomy" id="38151"/>
    <lineage>
        <taxon>Eukaryota</taxon>
        <taxon>Metazoa</taxon>
        <taxon>Ecdysozoa</taxon>
        <taxon>Arthropoda</taxon>
        <taxon>Hexapoda</taxon>
        <taxon>Insecta</taxon>
        <taxon>Pterygota</taxon>
        <taxon>Neoptera</taxon>
        <taxon>Paraneoptera</taxon>
        <taxon>Hemiptera</taxon>
        <taxon>Auchenorrhyncha</taxon>
        <taxon>Cercopoidea</taxon>
        <taxon>Clastopteridae</taxon>
        <taxon>Clastoptera</taxon>
    </lineage>
</organism>
<dbReference type="FunFam" id="3.15.10.30:FF:000001">
    <property type="entry name" value="Takeout-like protein 1"/>
    <property type="match status" value="1"/>
</dbReference>
<evidence type="ECO:0000256" key="3">
    <source>
        <dbReference type="ARBA" id="ARBA00060902"/>
    </source>
</evidence>
<reference evidence="5" key="1">
    <citation type="submission" date="2015-12" db="EMBL/GenBank/DDBJ databases">
        <title>De novo transcriptome assembly of four potential Pierce s Disease insect vectors from Arizona vineyards.</title>
        <authorList>
            <person name="Tassone E.E."/>
        </authorList>
    </citation>
    <scope>NUCLEOTIDE SEQUENCE</scope>
</reference>
<proteinExistence type="inferred from homology"/>
<evidence type="ECO:0000256" key="4">
    <source>
        <dbReference type="SAM" id="SignalP"/>
    </source>
</evidence>
<protein>
    <recommendedName>
        <fullName evidence="6">Circadian clock-controlled protein</fullName>
    </recommendedName>
</protein>
<dbReference type="PANTHER" id="PTHR11008">
    <property type="entry name" value="PROTEIN TAKEOUT-LIKE PROTEIN"/>
    <property type="match status" value="1"/>
</dbReference>
<dbReference type="Gene3D" id="3.15.10.30">
    <property type="entry name" value="Haemolymph juvenile hormone binding protein"/>
    <property type="match status" value="1"/>
</dbReference>
<evidence type="ECO:0000256" key="1">
    <source>
        <dbReference type="ARBA" id="ARBA00022729"/>
    </source>
</evidence>
<dbReference type="GO" id="GO:0007623">
    <property type="term" value="P:circadian rhythm"/>
    <property type="evidence" value="ECO:0007669"/>
    <property type="project" value="UniProtKB-ARBA"/>
</dbReference>
<keyword evidence="2" id="KW-0090">Biological rhythms</keyword>
<dbReference type="Pfam" id="PF06585">
    <property type="entry name" value="JHBP"/>
    <property type="match status" value="1"/>
</dbReference>
<dbReference type="PANTHER" id="PTHR11008:SF14">
    <property type="entry name" value="CIRCADIAN CLOCK-CONTROLLED PROTEIN-LIKE PROTEIN"/>
    <property type="match status" value="1"/>
</dbReference>
<feature type="chain" id="PRO_5008580930" description="Circadian clock-controlled protein" evidence="4">
    <location>
        <begin position="24"/>
        <end position="252"/>
    </location>
</feature>
<dbReference type="GO" id="GO:0005615">
    <property type="term" value="C:extracellular space"/>
    <property type="evidence" value="ECO:0007669"/>
    <property type="project" value="TreeGrafter"/>
</dbReference>
<evidence type="ECO:0000313" key="5">
    <source>
        <dbReference type="EMBL" id="JAS18613.1"/>
    </source>
</evidence>
<feature type="signal peptide" evidence="4">
    <location>
        <begin position="1"/>
        <end position="23"/>
    </location>
</feature>
<dbReference type="SMART" id="SM00700">
    <property type="entry name" value="JHBP"/>
    <property type="match status" value="1"/>
</dbReference>
<dbReference type="EMBL" id="GEDC01018685">
    <property type="protein sequence ID" value="JAS18613.1"/>
    <property type="molecule type" value="Transcribed_RNA"/>
</dbReference>
<name>A0A1B6CZA5_9HEMI</name>
<sequence length="252" mass="27861">FSTEMAAKIIGVCVLFALTGTLAKKLPDYVKICRKSNPDFDNCLLGTVESVRPYLAKGIPQLKVPPIEPLYIPALELNRNLENLQVRAKINEIKAYGPSSFIINRLKTNVNKLSAEVSVTLPQLYVTADYDVDGRILIVPLKGRGSFKGNFTDVKGDVRGSGKIITNKKGVKYVQITNIRAKIDVGDQAVQFFNKDKNTAAIAESAATFINQNREQVWQIIKPIIEETAEAFIIQFGNAILRSVPLSEILPE</sequence>